<accession>A0A2X4YXJ8</accession>
<proteinExistence type="predicted"/>
<sequence length="234" mass="26774">MKAIFKLSMFIMVSILLTGCLYPQEKKKENQIPYEDQIQSVQLAVDTFQESSGGLLPIKNKDMDTPMYLKYPIDFLKLTPQYLSSSPGNAYESGGIYQYVLIDVETKPTVKVIDLRIAEKIREIKTRMKVQGYPPYKETIAKNIYSIDYSKIGYKTEPYVVSPYTNNNLPLVITSTGEIYVDYSSDLFISLQENDHNFSPGDDIRQILSNHSPIVPAYSLPYTIDENNEPVYME</sequence>
<name>A0A2X4YXJ8_LEDLE</name>
<dbReference type="PROSITE" id="PS51257">
    <property type="entry name" value="PROKAR_LIPOPROTEIN"/>
    <property type="match status" value="1"/>
</dbReference>
<dbReference type="RefSeq" id="WP_066137779.1">
    <property type="nucleotide sequence ID" value="NZ_CBCSGM010000001.1"/>
</dbReference>
<dbReference type="EMBL" id="LS483476">
    <property type="protein sequence ID" value="SQI56535.1"/>
    <property type="molecule type" value="Genomic_DNA"/>
</dbReference>
<evidence type="ECO:0000313" key="1">
    <source>
        <dbReference type="EMBL" id="SQI56535.1"/>
    </source>
</evidence>
<dbReference type="AlphaFoldDB" id="A0A2X4YXJ8"/>
<organism evidence="1 2">
    <name type="scientific">Lederbergia lenta</name>
    <name type="common">Bacillus lentus</name>
    <dbReference type="NCBI Taxonomy" id="1467"/>
    <lineage>
        <taxon>Bacteria</taxon>
        <taxon>Bacillati</taxon>
        <taxon>Bacillota</taxon>
        <taxon>Bacilli</taxon>
        <taxon>Bacillales</taxon>
        <taxon>Bacillaceae</taxon>
        <taxon>Lederbergia</taxon>
    </lineage>
</organism>
<evidence type="ECO:0000313" key="2">
    <source>
        <dbReference type="Proteomes" id="UP000249134"/>
    </source>
</evidence>
<dbReference type="Proteomes" id="UP000249134">
    <property type="component" value="Chromosome 1"/>
</dbReference>
<protein>
    <submittedName>
        <fullName evidence="1">ABC transporter periplasmic binding protein</fullName>
    </submittedName>
</protein>
<dbReference type="KEGG" id="blen:NCTC4824_01936"/>
<keyword evidence="2" id="KW-1185">Reference proteome</keyword>
<reference evidence="1 2" key="1">
    <citation type="submission" date="2018-06" db="EMBL/GenBank/DDBJ databases">
        <authorList>
            <consortium name="Pathogen Informatics"/>
            <person name="Doyle S."/>
        </authorList>
    </citation>
    <scope>NUCLEOTIDE SEQUENCE [LARGE SCALE GENOMIC DNA]</scope>
    <source>
        <strain evidence="1 2">NCTC4824</strain>
    </source>
</reference>
<gene>
    <name evidence="1" type="ORF">NCTC4824_01936</name>
</gene>
<dbReference type="STRING" id="1348624.GCA_001591545_01006"/>